<organism evidence="1 2">
    <name type="scientific">Purpureocillium lilacinum</name>
    <name type="common">Paecilomyces lilacinus</name>
    <dbReference type="NCBI Taxonomy" id="33203"/>
    <lineage>
        <taxon>Eukaryota</taxon>
        <taxon>Fungi</taxon>
        <taxon>Dikarya</taxon>
        <taxon>Ascomycota</taxon>
        <taxon>Pezizomycotina</taxon>
        <taxon>Sordariomycetes</taxon>
        <taxon>Hypocreomycetidae</taxon>
        <taxon>Hypocreales</taxon>
        <taxon>Ophiocordycipitaceae</taxon>
        <taxon>Purpureocillium</taxon>
    </lineage>
</organism>
<protein>
    <submittedName>
        <fullName evidence="1">Uncharacterized protein</fullName>
    </submittedName>
</protein>
<proteinExistence type="predicted"/>
<evidence type="ECO:0000313" key="1">
    <source>
        <dbReference type="EMBL" id="KAL3962310.1"/>
    </source>
</evidence>
<reference evidence="1" key="1">
    <citation type="submission" date="2024-12" db="EMBL/GenBank/DDBJ databases">
        <title>Comparative genomics and development of molecular markers within Purpureocillium lilacinum and among Purpureocillium species.</title>
        <authorList>
            <person name="Yeh Z.-Y."/>
            <person name="Ni N.-T."/>
            <person name="Lo P.-H."/>
            <person name="Mushyakhwo K."/>
            <person name="Lin C.-F."/>
            <person name="Nai Y.-S."/>
        </authorList>
    </citation>
    <scope>NUCLEOTIDE SEQUENCE</scope>
    <source>
        <strain evidence="1">NCHU-NPUST-175</strain>
    </source>
</reference>
<evidence type="ECO:0000313" key="2">
    <source>
        <dbReference type="Proteomes" id="UP001638806"/>
    </source>
</evidence>
<keyword evidence="2" id="KW-1185">Reference proteome</keyword>
<accession>A0ACC4E106</accession>
<name>A0ACC4E106_PURLI</name>
<comment type="caution">
    <text evidence="1">The sequence shown here is derived from an EMBL/GenBank/DDBJ whole genome shotgun (WGS) entry which is preliminary data.</text>
</comment>
<dbReference type="Proteomes" id="UP001638806">
    <property type="component" value="Unassembled WGS sequence"/>
</dbReference>
<sequence length="755" mass="83778">MGEPGGMAMTAADTAIRRRRRCACASASSSSISRNSCHDNNSAAAGRTLPPRVSAEDIFTVVGRAVPMDPRDHSKLQFFSARLEDRLRQLLAMASNTTNSGAVEGPTKKQVEEVVRAVFEESRSTINDTDRKKDPEWVDQLVDFVAKRLSIKNDVSSNSSQPPTPTDSTCPSSTVSTPRSEYSEAPDFISVKPYQATVEDAPEECSADDVENSDDDGSSSLVVPGQERPAPKKPQVVDCSNLPNVSVGTTPAPQKEAPPHKPAAAPLSPRNCYLTPPASRASSPKPRPTVHFSDRPMPKLHHRDPPRPAAAPATAATSPTTATGQGLGEPTVRLRQILYGLANYINDEFEPRGSTLITPDKLYSFYRRFRLEKELYPFQRIFDTYSRKSLQSLKCLYQDLRCDYYLLHGSSDPRDRGYHQDIPGLTTDGFADWMANFMQATPDIEARRLARVTASLPIEVPPVGSARPSSRHHHPPERLPRQLSRHLFPARPHERLRQRVSNSVMEWDQAMHGYAEPSSPSSSSRQGSSSSSWTAAFYDAIARSLSPTSRDYADGSGGSGHRRRYNYPRSERPVYIEVPSSTGSGHHHSSARGRPSAGRSSRYHQAAAGRDDRDEDRKRRSRDVITTYVEEETPRRRDDRSPRGRRDAHRRERDRSSLVLHPEESYRYVEPSAALPSPPPPLFPGCLLLSSRCCTCYRVSARIILSVGVSSATLNRADNYALFQGRCESGPGPTYEEFLRERDTAAHSRRPRYGG</sequence>
<gene>
    <name evidence="1" type="ORF">ACCO45_003833</name>
</gene>
<dbReference type="EMBL" id="JBGNUJ010000003">
    <property type="protein sequence ID" value="KAL3962310.1"/>
    <property type="molecule type" value="Genomic_DNA"/>
</dbReference>